<dbReference type="InParanoid" id="A0A165Q6S6"/>
<dbReference type="Proteomes" id="UP000076761">
    <property type="component" value="Unassembled WGS sequence"/>
</dbReference>
<dbReference type="OrthoDB" id="5418601at2759"/>
<protein>
    <submittedName>
        <fullName evidence="2">Uncharacterized protein</fullName>
    </submittedName>
</protein>
<dbReference type="EMBL" id="KV425600">
    <property type="protein sequence ID" value="KZT21997.1"/>
    <property type="molecule type" value="Genomic_DNA"/>
</dbReference>
<evidence type="ECO:0000256" key="1">
    <source>
        <dbReference type="SAM" id="MobiDB-lite"/>
    </source>
</evidence>
<organism evidence="2 3">
    <name type="scientific">Neolentinus lepideus HHB14362 ss-1</name>
    <dbReference type="NCBI Taxonomy" id="1314782"/>
    <lineage>
        <taxon>Eukaryota</taxon>
        <taxon>Fungi</taxon>
        <taxon>Dikarya</taxon>
        <taxon>Basidiomycota</taxon>
        <taxon>Agaricomycotina</taxon>
        <taxon>Agaricomycetes</taxon>
        <taxon>Gloeophyllales</taxon>
        <taxon>Gloeophyllaceae</taxon>
        <taxon>Neolentinus</taxon>
    </lineage>
</organism>
<keyword evidence="3" id="KW-1185">Reference proteome</keyword>
<sequence length="500" mass="55375">MDHPGDLPAPDESDTMPSPATSRAPTPVMITDYSAGEAVMSAWLVESFDGTESAPVFVDEPGALAAPGESDTILSPAISRAETPVMITDYSAGGGSPVTNAEEDGSEECRNMGVEDETSAWLVEPPGETESGSVPVYEPGDLAAPGESDTISSPATSRAPTPVIIMRRLNQVLTGYFKREVRMSDPGVEALLERLVKGKEDLDFGTLYARVRNLWDSEVHMDGLRDVDELYSELIEFSDRLYAAKNACVTGEYIDRSTEGDQGVTSWARRLWDLRAHRVVPYHFSLCWNQRDNVFYHKSYHAVSHSWTDTMSEGSGIVTDVNGREWPVPLPTIYEKASKVVRYYNGLGVPFECHGWSGQRHWLCRVWTIQEIKRNSIPAGLPEGLEAGDLMKQKSVEDGRTLEDHLQPVMDLEEHLEKLQTGEIGLSVVVKLATELKGRFATKPIDKIAAFGALLRTSRIPLYHGDMDLEDAWDLLVRHMPNKTLRGKLKPGSRLLSTWT</sequence>
<accession>A0A165Q6S6</accession>
<proteinExistence type="predicted"/>
<dbReference type="AlphaFoldDB" id="A0A165Q6S6"/>
<feature type="compositionally biased region" description="Polar residues" evidence="1">
    <location>
        <begin position="15"/>
        <end position="24"/>
    </location>
</feature>
<evidence type="ECO:0000313" key="2">
    <source>
        <dbReference type="EMBL" id="KZT21997.1"/>
    </source>
</evidence>
<name>A0A165Q6S6_9AGAM</name>
<feature type="region of interest" description="Disordered" evidence="1">
    <location>
        <begin position="1"/>
        <end position="27"/>
    </location>
</feature>
<gene>
    <name evidence="2" type="ORF">NEOLEDRAFT_707582</name>
</gene>
<reference evidence="2 3" key="1">
    <citation type="journal article" date="2016" name="Mol. Biol. Evol.">
        <title>Comparative Genomics of Early-Diverging Mushroom-Forming Fungi Provides Insights into the Origins of Lignocellulose Decay Capabilities.</title>
        <authorList>
            <person name="Nagy L.G."/>
            <person name="Riley R."/>
            <person name="Tritt A."/>
            <person name="Adam C."/>
            <person name="Daum C."/>
            <person name="Floudas D."/>
            <person name="Sun H."/>
            <person name="Yadav J.S."/>
            <person name="Pangilinan J."/>
            <person name="Larsson K.H."/>
            <person name="Matsuura K."/>
            <person name="Barry K."/>
            <person name="Labutti K."/>
            <person name="Kuo R."/>
            <person name="Ohm R.A."/>
            <person name="Bhattacharya S.S."/>
            <person name="Shirouzu T."/>
            <person name="Yoshinaga Y."/>
            <person name="Martin F.M."/>
            <person name="Grigoriev I.V."/>
            <person name="Hibbett D.S."/>
        </authorList>
    </citation>
    <scope>NUCLEOTIDE SEQUENCE [LARGE SCALE GENOMIC DNA]</scope>
    <source>
        <strain evidence="2 3">HHB14362 ss-1</strain>
    </source>
</reference>
<evidence type="ECO:0000313" key="3">
    <source>
        <dbReference type="Proteomes" id="UP000076761"/>
    </source>
</evidence>